<feature type="transmembrane region" description="Helical" evidence="1">
    <location>
        <begin position="138"/>
        <end position="160"/>
    </location>
</feature>
<dbReference type="OrthoDB" id="975717at2"/>
<evidence type="ECO:0000313" key="3">
    <source>
        <dbReference type="Proteomes" id="UP000282971"/>
    </source>
</evidence>
<dbReference type="AlphaFoldDB" id="A0A437MA66"/>
<organism evidence="2 3">
    <name type="scientific">Sphingomonas crocodyli</name>
    <dbReference type="NCBI Taxonomy" id="1979270"/>
    <lineage>
        <taxon>Bacteria</taxon>
        <taxon>Pseudomonadati</taxon>
        <taxon>Pseudomonadota</taxon>
        <taxon>Alphaproteobacteria</taxon>
        <taxon>Sphingomonadales</taxon>
        <taxon>Sphingomonadaceae</taxon>
        <taxon>Sphingomonas</taxon>
    </lineage>
</organism>
<comment type="caution">
    <text evidence="2">The sequence shown here is derived from an EMBL/GenBank/DDBJ whole genome shotgun (WGS) entry which is preliminary data.</text>
</comment>
<evidence type="ECO:0000313" key="2">
    <source>
        <dbReference type="EMBL" id="RVT94521.1"/>
    </source>
</evidence>
<sequence length="551" mass="59952">MSDGGDVMQRQIKADTIWLVAIFLISALPYVFGLGFYTDDWDFFAHYQAALDGSTFDFVRAGLFYPALARPLQGLEFAWLYKMFGLNPLPYHLINLAVLAACMALLHRLLIRIGFDRAIAFALTLAFLLLPQHSTMRVWMSTFQVGFSLLFTLVAILADLRWERTGRTRWKIASLVSGALVLAFYEIFAPIILLGAALVGWRRWRSGVPMLRAVLPQIANVVVVGAAIVLKGQVSARATPLDMMFFRTLVGHFIDLHHDWRVDHGINLIALFTVHFGDTVAGPFRSIATMAGEGRLIAPLAAALAIGGLAGWRLSRTAPAWPARPWMFALGGVALMFAGYGTFLMSGAVNISPAGVANRTAGAAALGIALTLVAVAGMFAERVPAQRRAAAFAGLIAIMAVLATIRIADIGHYWTTAAARQWQLLDKAKVQLAGVPAGDMVIIDGVCPYIGPGIVFETYWDSSSALGLTLGRPIRADVVTDRLTWGDRQVETITYSLANDMPYGPKLSVWNPDRGWLVPLPDAAAARAYRSRPDRYVAACPVGYLNHGVPI</sequence>
<name>A0A437MA66_9SPHN</name>
<keyword evidence="1" id="KW-0812">Transmembrane</keyword>
<feature type="transmembrane region" description="Helical" evidence="1">
    <location>
        <begin position="392"/>
        <end position="414"/>
    </location>
</feature>
<keyword evidence="3" id="KW-1185">Reference proteome</keyword>
<evidence type="ECO:0008006" key="4">
    <source>
        <dbReference type="Google" id="ProtNLM"/>
    </source>
</evidence>
<feature type="transmembrane region" description="Helical" evidence="1">
    <location>
        <begin position="17"/>
        <end position="37"/>
    </location>
</feature>
<dbReference type="RefSeq" id="WP_127744095.1">
    <property type="nucleotide sequence ID" value="NZ_SACN01000001.1"/>
</dbReference>
<feature type="transmembrane region" description="Helical" evidence="1">
    <location>
        <begin position="213"/>
        <end position="230"/>
    </location>
</feature>
<feature type="transmembrane region" description="Helical" evidence="1">
    <location>
        <begin position="326"/>
        <end position="349"/>
    </location>
</feature>
<feature type="transmembrane region" description="Helical" evidence="1">
    <location>
        <begin position="172"/>
        <end position="201"/>
    </location>
</feature>
<evidence type="ECO:0000256" key="1">
    <source>
        <dbReference type="SAM" id="Phobius"/>
    </source>
</evidence>
<dbReference type="Proteomes" id="UP000282971">
    <property type="component" value="Unassembled WGS sequence"/>
</dbReference>
<reference evidence="2 3" key="1">
    <citation type="submission" date="2019-01" db="EMBL/GenBank/DDBJ databases">
        <authorList>
            <person name="Chen W.-M."/>
        </authorList>
    </citation>
    <scope>NUCLEOTIDE SEQUENCE [LARGE SCALE GENOMIC DNA]</scope>
    <source>
        <strain evidence="2 3">CCP-7</strain>
    </source>
</reference>
<dbReference type="EMBL" id="SACN01000001">
    <property type="protein sequence ID" value="RVT94521.1"/>
    <property type="molecule type" value="Genomic_DNA"/>
</dbReference>
<gene>
    <name evidence="2" type="ORF">EOD43_11995</name>
</gene>
<keyword evidence="1" id="KW-0472">Membrane</keyword>
<protein>
    <recommendedName>
        <fullName evidence="4">Glycosyltransferase RgtA/B/C/D-like domain-containing protein</fullName>
    </recommendedName>
</protein>
<feature type="transmembrane region" description="Helical" evidence="1">
    <location>
        <begin position="114"/>
        <end position="132"/>
    </location>
</feature>
<accession>A0A437MA66</accession>
<feature type="transmembrane region" description="Helical" evidence="1">
    <location>
        <begin position="361"/>
        <end position="380"/>
    </location>
</feature>
<keyword evidence="1" id="KW-1133">Transmembrane helix</keyword>
<feature type="transmembrane region" description="Helical" evidence="1">
    <location>
        <begin position="296"/>
        <end position="314"/>
    </location>
</feature>
<feature type="transmembrane region" description="Helical" evidence="1">
    <location>
        <begin position="89"/>
        <end position="107"/>
    </location>
</feature>
<proteinExistence type="predicted"/>